<dbReference type="OrthoDB" id="1115140at2"/>
<evidence type="ECO:0000256" key="11">
    <source>
        <dbReference type="SAM" id="MobiDB-lite"/>
    </source>
</evidence>
<dbReference type="GO" id="GO:0006935">
    <property type="term" value="P:chemotaxis"/>
    <property type="evidence" value="ECO:0007669"/>
    <property type="project" value="InterPro"/>
</dbReference>
<dbReference type="EMBL" id="CP036402">
    <property type="protein sequence ID" value="QBI20677.1"/>
    <property type="molecule type" value="Genomic_DNA"/>
</dbReference>
<organism evidence="14 15">
    <name type="scientific">Egibacter rhizosphaerae</name>
    <dbReference type="NCBI Taxonomy" id="1670831"/>
    <lineage>
        <taxon>Bacteria</taxon>
        <taxon>Bacillati</taxon>
        <taxon>Actinomycetota</taxon>
        <taxon>Nitriliruptoria</taxon>
        <taxon>Egibacterales</taxon>
        <taxon>Egibacteraceae</taxon>
        <taxon>Egibacter</taxon>
    </lineage>
</organism>
<sequence>MTGMHRTGLTVRAKMSLLAGGLLLLTTIIVGYVVFALYSQAGEVEEVVDQAAPASLTLVNVDRDAYQAQLHLERALDADDPAVRQDLLEREEGFWDNVQQTEDKFADYRELAIGSDEEQEMWAAYADQRQEWIESSEAVLATDEPSDGDLEAQQTAFAEMRALIDLPQDDFYEPMLEAAGAEHRDAVQTSTTRVLLALLVTLALGMGGSVLVVRQVSGAVRTGSREIVGHATDVEGVAGRLGEKSRTTEGQAQAASAASEQVSQNVHTVATAAEELSSSVEEVAANAARAREVAAEATQRVQQTNDAVGQLGTSSSEVGKVIDLINSIAEQTNLLALNATIEAARAGEAGKGFAVVAGEVKSLAEQTSEATRDIAGRISTIQADTEGAVSTMGGIVEVIERIAETQDTIASSVEEQSATTNEIARNVNEAATGSTEIAESVSRLAEATGDVRSEASRVADAARGLRATSGRLRILVDGQDAEDASQRLHEVRMPEGTARSGSAGNAPTERGTHAEPSSEWVSTTSSA</sequence>
<keyword evidence="7 9" id="KW-0807">Transducer</keyword>
<feature type="coiled-coil region" evidence="10">
    <location>
        <begin position="273"/>
        <end position="307"/>
    </location>
</feature>
<keyword evidence="15" id="KW-1185">Reference proteome</keyword>
<comment type="similarity">
    <text evidence="8">Belongs to the methyl-accepting chemotaxis (MCP) protein family.</text>
</comment>
<dbReference type="GO" id="GO:0005886">
    <property type="term" value="C:plasma membrane"/>
    <property type="evidence" value="ECO:0007669"/>
    <property type="project" value="UniProtKB-SubCell"/>
</dbReference>
<evidence type="ECO:0000256" key="2">
    <source>
        <dbReference type="ARBA" id="ARBA00022475"/>
    </source>
</evidence>
<dbReference type="PANTHER" id="PTHR32089">
    <property type="entry name" value="METHYL-ACCEPTING CHEMOTAXIS PROTEIN MCPB"/>
    <property type="match status" value="1"/>
</dbReference>
<evidence type="ECO:0000256" key="6">
    <source>
        <dbReference type="ARBA" id="ARBA00023136"/>
    </source>
</evidence>
<dbReference type="Proteomes" id="UP000291469">
    <property type="component" value="Chromosome"/>
</dbReference>
<keyword evidence="6 12" id="KW-0472">Membrane</keyword>
<dbReference type="GO" id="GO:0007165">
    <property type="term" value="P:signal transduction"/>
    <property type="evidence" value="ECO:0007669"/>
    <property type="project" value="UniProtKB-KW"/>
</dbReference>
<evidence type="ECO:0000256" key="1">
    <source>
        <dbReference type="ARBA" id="ARBA00004429"/>
    </source>
</evidence>
<comment type="subcellular location">
    <subcellularLocation>
        <location evidence="1">Cell inner membrane</location>
        <topology evidence="1">Multi-pass membrane protein</topology>
    </subcellularLocation>
</comment>
<evidence type="ECO:0000256" key="8">
    <source>
        <dbReference type="ARBA" id="ARBA00029447"/>
    </source>
</evidence>
<gene>
    <name evidence="14" type="ORF">ER308_14655</name>
</gene>
<dbReference type="GO" id="GO:0004888">
    <property type="term" value="F:transmembrane signaling receptor activity"/>
    <property type="evidence" value="ECO:0007669"/>
    <property type="project" value="InterPro"/>
</dbReference>
<reference evidence="14 15" key="1">
    <citation type="submission" date="2019-01" db="EMBL/GenBank/DDBJ databases">
        <title>Egibacter rhizosphaerae EGI 80759T.</title>
        <authorList>
            <person name="Chen D.-D."/>
            <person name="Tian Y."/>
            <person name="Jiao J.-Y."/>
            <person name="Zhang X.-T."/>
            <person name="Zhang Y.-G."/>
            <person name="Zhang Y."/>
            <person name="Xiao M."/>
            <person name="Shu W.-S."/>
            <person name="Li W.-J."/>
        </authorList>
    </citation>
    <scope>NUCLEOTIDE SEQUENCE [LARGE SCALE GENOMIC DNA]</scope>
    <source>
        <strain evidence="14 15">EGI 80759</strain>
    </source>
</reference>
<feature type="transmembrane region" description="Helical" evidence="12">
    <location>
        <begin position="194"/>
        <end position="213"/>
    </location>
</feature>
<evidence type="ECO:0000256" key="3">
    <source>
        <dbReference type="ARBA" id="ARBA00022519"/>
    </source>
</evidence>
<evidence type="ECO:0000256" key="12">
    <source>
        <dbReference type="SAM" id="Phobius"/>
    </source>
</evidence>
<evidence type="ECO:0000256" key="7">
    <source>
        <dbReference type="ARBA" id="ARBA00023224"/>
    </source>
</evidence>
<keyword evidence="3" id="KW-0997">Cell inner membrane</keyword>
<dbReference type="InterPro" id="IPR004089">
    <property type="entry name" value="MCPsignal_dom"/>
</dbReference>
<name>A0A411YHI6_9ACTN</name>
<accession>A0A411YHI6</accession>
<dbReference type="KEGG" id="erz:ER308_14655"/>
<evidence type="ECO:0000256" key="5">
    <source>
        <dbReference type="ARBA" id="ARBA00022989"/>
    </source>
</evidence>
<dbReference type="Pfam" id="PF02203">
    <property type="entry name" value="TarH"/>
    <property type="match status" value="1"/>
</dbReference>
<dbReference type="PANTHER" id="PTHR32089:SF112">
    <property type="entry name" value="LYSOZYME-LIKE PROTEIN-RELATED"/>
    <property type="match status" value="1"/>
</dbReference>
<feature type="compositionally biased region" description="Basic and acidic residues" evidence="11">
    <location>
        <begin position="484"/>
        <end position="493"/>
    </location>
</feature>
<dbReference type="SUPFAM" id="SSF58104">
    <property type="entry name" value="Methyl-accepting chemotaxis protein (MCP) signaling domain"/>
    <property type="match status" value="1"/>
</dbReference>
<protein>
    <recommendedName>
        <fullName evidence="13">Methyl-accepting transducer domain-containing protein</fullName>
    </recommendedName>
</protein>
<keyword evidence="10" id="KW-0175">Coiled coil</keyword>
<feature type="region of interest" description="Disordered" evidence="11">
    <location>
        <begin position="482"/>
        <end position="527"/>
    </location>
</feature>
<evidence type="ECO:0000256" key="4">
    <source>
        <dbReference type="ARBA" id="ARBA00022692"/>
    </source>
</evidence>
<proteinExistence type="inferred from homology"/>
<feature type="domain" description="Methyl-accepting transducer" evidence="13">
    <location>
        <begin position="223"/>
        <end position="459"/>
    </location>
</feature>
<evidence type="ECO:0000313" key="15">
    <source>
        <dbReference type="Proteomes" id="UP000291469"/>
    </source>
</evidence>
<dbReference type="InterPro" id="IPR004090">
    <property type="entry name" value="Chemotax_Me-accpt_rcpt"/>
</dbReference>
<dbReference type="PROSITE" id="PS50111">
    <property type="entry name" value="CHEMOTAXIS_TRANSDUC_2"/>
    <property type="match status" value="1"/>
</dbReference>
<dbReference type="SMART" id="SM00283">
    <property type="entry name" value="MA"/>
    <property type="match status" value="1"/>
</dbReference>
<dbReference type="Pfam" id="PF00015">
    <property type="entry name" value="MCPsignal"/>
    <property type="match status" value="1"/>
</dbReference>
<keyword evidence="2" id="KW-1003">Cell membrane</keyword>
<keyword evidence="4 12" id="KW-0812">Transmembrane</keyword>
<dbReference type="Gene3D" id="1.10.287.950">
    <property type="entry name" value="Methyl-accepting chemotaxis protein"/>
    <property type="match status" value="1"/>
</dbReference>
<evidence type="ECO:0000256" key="9">
    <source>
        <dbReference type="PROSITE-ProRule" id="PRU00284"/>
    </source>
</evidence>
<dbReference type="InterPro" id="IPR003122">
    <property type="entry name" value="Tar_rcpt_lig-bd"/>
</dbReference>
<evidence type="ECO:0000313" key="14">
    <source>
        <dbReference type="EMBL" id="QBI20677.1"/>
    </source>
</evidence>
<dbReference type="PRINTS" id="PR00260">
    <property type="entry name" value="CHEMTRNSDUCR"/>
</dbReference>
<dbReference type="AlphaFoldDB" id="A0A411YHI6"/>
<keyword evidence="5 12" id="KW-1133">Transmembrane helix</keyword>
<evidence type="ECO:0000256" key="10">
    <source>
        <dbReference type="SAM" id="Coils"/>
    </source>
</evidence>
<evidence type="ECO:0000259" key="13">
    <source>
        <dbReference type="PROSITE" id="PS50111"/>
    </source>
</evidence>